<dbReference type="PROSITE" id="PS50111">
    <property type="entry name" value="CHEMOTAXIS_TRANSDUC_2"/>
    <property type="match status" value="1"/>
</dbReference>
<keyword evidence="1" id="KW-0145">Chemotaxis</keyword>
<keyword evidence="5" id="KW-0812">Transmembrane</keyword>
<proteinExistence type="inferred from homology"/>
<feature type="transmembrane region" description="Helical" evidence="5">
    <location>
        <begin position="45"/>
        <end position="67"/>
    </location>
</feature>
<reference evidence="7 8" key="1">
    <citation type="submission" date="2016-04" db="EMBL/GenBank/DDBJ databases">
        <title>Complete genome seqeunce of Leptospira alstonii serovar Room22.</title>
        <authorList>
            <person name="Nally J.E."/>
            <person name="Bayles D.O."/>
            <person name="Hurley D."/>
            <person name="Fanning S."/>
            <person name="McMahon B.J."/>
            <person name="Arent Z."/>
        </authorList>
    </citation>
    <scope>NUCLEOTIDE SEQUENCE [LARGE SCALE GENOMIC DNA]</scope>
    <source>
        <strain evidence="7 8">GWTS #1</strain>
    </source>
</reference>
<dbReference type="Pfam" id="PF00015">
    <property type="entry name" value="MCPsignal"/>
    <property type="match status" value="1"/>
</dbReference>
<feature type="transmembrane region" description="Helical" evidence="5">
    <location>
        <begin position="130"/>
        <end position="153"/>
    </location>
</feature>
<dbReference type="InterPro" id="IPR004090">
    <property type="entry name" value="Chemotax_Me-accpt_rcpt"/>
</dbReference>
<dbReference type="SMART" id="SM00283">
    <property type="entry name" value="MA"/>
    <property type="match status" value="1"/>
</dbReference>
<dbReference type="PANTHER" id="PTHR43531:SF11">
    <property type="entry name" value="METHYL-ACCEPTING CHEMOTAXIS PROTEIN 3"/>
    <property type="match status" value="1"/>
</dbReference>
<feature type="transmembrane region" description="Helical" evidence="5">
    <location>
        <begin position="173"/>
        <end position="194"/>
    </location>
</feature>
<gene>
    <name evidence="7" type="ORF">A0128_18875</name>
</gene>
<dbReference type="KEGG" id="laj:A0128_18875"/>
<dbReference type="PANTHER" id="PTHR43531">
    <property type="entry name" value="PROTEIN ICFG"/>
    <property type="match status" value="1"/>
</dbReference>
<protein>
    <submittedName>
        <fullName evidence="7">Chemotaxis protein</fullName>
    </submittedName>
</protein>
<evidence type="ECO:0000256" key="1">
    <source>
        <dbReference type="ARBA" id="ARBA00022500"/>
    </source>
</evidence>
<dbReference type="Proteomes" id="UP000094197">
    <property type="component" value="Chromosome 1"/>
</dbReference>
<dbReference type="SUPFAM" id="SSF58104">
    <property type="entry name" value="Methyl-accepting chemotaxis protein (MCP) signaling domain"/>
    <property type="match status" value="2"/>
</dbReference>
<dbReference type="RefSeq" id="WP_069608921.1">
    <property type="nucleotide sequence ID" value="NZ_CP015217.1"/>
</dbReference>
<dbReference type="EMBL" id="CP015217">
    <property type="protein sequence ID" value="AOP35721.1"/>
    <property type="molecule type" value="Genomic_DNA"/>
</dbReference>
<accession>A0A1D7V1K2</accession>
<dbReference type="InterPro" id="IPR051310">
    <property type="entry name" value="MCP_chemotaxis"/>
</dbReference>
<dbReference type="GO" id="GO:0005886">
    <property type="term" value="C:plasma membrane"/>
    <property type="evidence" value="ECO:0007669"/>
    <property type="project" value="TreeGrafter"/>
</dbReference>
<dbReference type="FunFam" id="1.10.287.950:FF:000006">
    <property type="entry name" value="Methyl-accepting chemotaxis protein signaling domain protein"/>
    <property type="match status" value="1"/>
</dbReference>
<feature type="transmembrane region" description="Helical" evidence="5">
    <location>
        <begin position="20"/>
        <end position="39"/>
    </location>
</feature>
<evidence type="ECO:0000259" key="6">
    <source>
        <dbReference type="PROSITE" id="PS50111"/>
    </source>
</evidence>
<dbReference type="AlphaFoldDB" id="A0A1D7V1K2"/>
<keyword evidence="5" id="KW-1133">Transmembrane helix</keyword>
<organism evidence="7 8">
    <name type="scientific">Leptospira tipperaryensis</name>
    <dbReference type="NCBI Taxonomy" id="2564040"/>
    <lineage>
        <taxon>Bacteria</taxon>
        <taxon>Pseudomonadati</taxon>
        <taxon>Spirochaetota</taxon>
        <taxon>Spirochaetia</taxon>
        <taxon>Leptospirales</taxon>
        <taxon>Leptospiraceae</taxon>
        <taxon>Leptospira</taxon>
    </lineage>
</organism>
<keyword evidence="8" id="KW-1185">Reference proteome</keyword>
<feature type="transmembrane region" description="Helical" evidence="5">
    <location>
        <begin position="79"/>
        <end position="98"/>
    </location>
</feature>
<dbReference type="PRINTS" id="PR00260">
    <property type="entry name" value="CHEMTRNSDUCR"/>
</dbReference>
<evidence type="ECO:0000256" key="4">
    <source>
        <dbReference type="SAM" id="Coils"/>
    </source>
</evidence>
<dbReference type="GO" id="GO:0006935">
    <property type="term" value="P:chemotaxis"/>
    <property type="evidence" value="ECO:0007669"/>
    <property type="project" value="UniProtKB-KW"/>
</dbReference>
<dbReference type="Gene3D" id="1.10.287.950">
    <property type="entry name" value="Methyl-accepting chemotaxis protein"/>
    <property type="match status" value="1"/>
</dbReference>
<sequence length="522" mass="57593">MSQTSLDLIQKNGAILINRIRLGLVILFTLSILGALKVFNPTQLIIHSSGTFAMWIYCIGIFIWNRFGEVPKWVHKTSVILDSIILSSTLIFDAMISPQVASGVMKNVILFFIYFYINIYAGLLGEKRFVILIGFLGALGSTIALSVAVLFGVELSEDPNLANKPGMLTTSVEIIKIVFVFVAGIILSQLMNLFTKLADQAVKLSEESKGFLARLESNQKAIHISAESLETSIQNFAEFINTTGEKMESQAASLEEVNAVIEELSAASQSTSGSIETQNHSLVDLDQKSKNLGEIIESIAQFSKDLGSYANENKVDMDNVSEAAGKTTHFLKNISNSFNRVDEINQIMGEIADKTNLLALNASIEAARAGAAGRGFAVVANEVSKLAEFTSENAKNISVIVKQSREFIGEANKASNDTGDLTNRQKLKISETVNRIEEMGKLYQEQRRIIQDFVSEVERIKQLSGEIFESTKEQMVGQEEMVKTMVHLEKEINEINQESGKLQIEVEKIRTQSLELKNLSTT</sequence>
<keyword evidence="5" id="KW-0472">Membrane</keyword>
<feature type="transmembrane region" description="Helical" evidence="5">
    <location>
        <begin position="104"/>
        <end position="123"/>
    </location>
</feature>
<feature type="domain" description="Methyl-accepting transducer" evidence="6">
    <location>
        <begin position="225"/>
        <end position="489"/>
    </location>
</feature>
<dbReference type="GO" id="GO:0004888">
    <property type="term" value="F:transmembrane signaling receptor activity"/>
    <property type="evidence" value="ECO:0007669"/>
    <property type="project" value="InterPro"/>
</dbReference>
<dbReference type="InterPro" id="IPR004089">
    <property type="entry name" value="MCPsignal_dom"/>
</dbReference>
<evidence type="ECO:0000256" key="3">
    <source>
        <dbReference type="PROSITE-ProRule" id="PRU00284"/>
    </source>
</evidence>
<name>A0A1D7V1K2_9LEPT</name>
<evidence type="ECO:0000313" key="8">
    <source>
        <dbReference type="Proteomes" id="UP000094197"/>
    </source>
</evidence>
<evidence type="ECO:0000313" key="7">
    <source>
        <dbReference type="EMBL" id="AOP35721.1"/>
    </source>
</evidence>
<dbReference type="GO" id="GO:0007165">
    <property type="term" value="P:signal transduction"/>
    <property type="evidence" value="ECO:0007669"/>
    <property type="project" value="UniProtKB-KW"/>
</dbReference>
<keyword evidence="3" id="KW-0807">Transducer</keyword>
<evidence type="ECO:0000256" key="2">
    <source>
        <dbReference type="ARBA" id="ARBA00029447"/>
    </source>
</evidence>
<evidence type="ECO:0000256" key="5">
    <source>
        <dbReference type="SAM" id="Phobius"/>
    </source>
</evidence>
<comment type="similarity">
    <text evidence="2">Belongs to the methyl-accepting chemotaxis (MCP) protein family.</text>
</comment>
<feature type="coiled-coil region" evidence="4">
    <location>
        <begin position="478"/>
        <end position="512"/>
    </location>
</feature>
<keyword evidence="4" id="KW-0175">Coiled coil</keyword>
<dbReference type="OrthoDB" id="354666at2"/>